<reference evidence="2 3" key="1">
    <citation type="submission" date="2018-08" db="EMBL/GenBank/DDBJ databases">
        <authorList>
            <person name="Laetsch R D."/>
            <person name="Stevens L."/>
            <person name="Kumar S."/>
            <person name="Blaxter L. M."/>
        </authorList>
    </citation>
    <scope>NUCLEOTIDE SEQUENCE [LARGE SCALE GENOMIC DNA]</scope>
</reference>
<dbReference type="EMBL" id="UYRX01000264">
    <property type="protein sequence ID" value="VDK78888.1"/>
    <property type="molecule type" value="Genomic_DNA"/>
</dbReference>
<evidence type="ECO:0000313" key="2">
    <source>
        <dbReference type="EMBL" id="VDK78888.1"/>
    </source>
</evidence>
<dbReference type="Proteomes" id="UP000277928">
    <property type="component" value="Unassembled WGS sequence"/>
</dbReference>
<accession>A0A3P6UIC7</accession>
<keyword evidence="3" id="KW-1185">Reference proteome</keyword>
<proteinExistence type="predicted"/>
<feature type="chain" id="PRO_5018145728" evidence="1">
    <location>
        <begin position="27"/>
        <end position="106"/>
    </location>
</feature>
<dbReference type="AlphaFoldDB" id="A0A3P6UIC7"/>
<keyword evidence="1" id="KW-0732">Signal</keyword>
<dbReference type="OMA" id="NMDIETH"/>
<organism evidence="2 3">
    <name type="scientific">Litomosoides sigmodontis</name>
    <name type="common">Filarial nematode worm</name>
    <dbReference type="NCBI Taxonomy" id="42156"/>
    <lineage>
        <taxon>Eukaryota</taxon>
        <taxon>Metazoa</taxon>
        <taxon>Ecdysozoa</taxon>
        <taxon>Nematoda</taxon>
        <taxon>Chromadorea</taxon>
        <taxon>Rhabditida</taxon>
        <taxon>Spirurina</taxon>
        <taxon>Spiruromorpha</taxon>
        <taxon>Filarioidea</taxon>
        <taxon>Onchocercidae</taxon>
        <taxon>Litomosoides</taxon>
    </lineage>
</organism>
<name>A0A3P6UIC7_LITSI</name>
<feature type="signal peptide" evidence="1">
    <location>
        <begin position="1"/>
        <end position="26"/>
    </location>
</feature>
<gene>
    <name evidence="2" type="ORF">NLS_LOCUS4255</name>
</gene>
<sequence length="106" mass="12189">MFVTTYFLPTLLLSSIALISLTSAAAYSPRRIVLPNNDEEVQRDMLNDLLQREYADRYREYIERGLAELTNNLGSIDAHSELRPFKRGQTFVRFGKRSQPSVHLAN</sequence>
<evidence type="ECO:0000313" key="3">
    <source>
        <dbReference type="Proteomes" id="UP000277928"/>
    </source>
</evidence>
<evidence type="ECO:0000256" key="1">
    <source>
        <dbReference type="SAM" id="SignalP"/>
    </source>
</evidence>
<protein>
    <submittedName>
        <fullName evidence="2">Uncharacterized protein</fullName>
    </submittedName>
</protein>
<dbReference type="OrthoDB" id="5858771at2759"/>